<feature type="region of interest" description="Disordered" evidence="1">
    <location>
        <begin position="89"/>
        <end position="109"/>
    </location>
</feature>
<sequence length="109" mass="12259">MGDQEADIARIKETARALGRIRDTFAERANPAEGYGVDDLGSEKILDAFDTFAGNWKIHRRQLTEELEKLRGITKTAAQSYEELDHELAEALRRTDERTGKDQPKGAGR</sequence>
<evidence type="ECO:0000313" key="3">
    <source>
        <dbReference type="Proteomes" id="UP000324308"/>
    </source>
</evidence>
<proteinExistence type="predicted"/>
<protein>
    <recommendedName>
        <fullName evidence="4">PE domain-containing protein</fullName>
    </recommendedName>
</protein>
<gene>
    <name evidence="2" type="ORF">F3L20_02755</name>
</gene>
<dbReference type="Proteomes" id="UP000324308">
    <property type="component" value="Chromosome"/>
</dbReference>
<name>A0ABX5ZN86_STRTE</name>
<keyword evidence="3" id="KW-1185">Reference proteome</keyword>
<organism evidence="2 3">
    <name type="scientific">Streptomyces tendae</name>
    <dbReference type="NCBI Taxonomy" id="1932"/>
    <lineage>
        <taxon>Bacteria</taxon>
        <taxon>Bacillati</taxon>
        <taxon>Actinomycetota</taxon>
        <taxon>Actinomycetes</taxon>
        <taxon>Kitasatosporales</taxon>
        <taxon>Streptomycetaceae</taxon>
        <taxon>Streptomyces</taxon>
    </lineage>
</organism>
<evidence type="ECO:0000313" key="2">
    <source>
        <dbReference type="EMBL" id="QER84921.1"/>
    </source>
</evidence>
<reference evidence="2 3" key="1">
    <citation type="submission" date="2019-09" db="EMBL/GenBank/DDBJ databases">
        <title>Draft genome sequence of the Ebosin-producing strain Streptomyces sp. 139.</title>
        <authorList>
            <person name="Ai L."/>
            <person name="Geng M."/>
            <person name="Ma M."/>
            <person name="Bai L."/>
        </authorList>
    </citation>
    <scope>NUCLEOTIDE SEQUENCE [LARGE SCALE GENOMIC DNA]</scope>
    <source>
        <strain evidence="2 3">139</strain>
    </source>
</reference>
<dbReference type="RefSeq" id="WP_150151867.1">
    <property type="nucleotide sequence ID" value="NZ_CP043959.1"/>
</dbReference>
<evidence type="ECO:0000256" key="1">
    <source>
        <dbReference type="SAM" id="MobiDB-lite"/>
    </source>
</evidence>
<accession>A0ABX5ZN86</accession>
<dbReference type="EMBL" id="CP043959">
    <property type="protein sequence ID" value="QER84921.1"/>
    <property type="molecule type" value="Genomic_DNA"/>
</dbReference>
<evidence type="ECO:0008006" key="4">
    <source>
        <dbReference type="Google" id="ProtNLM"/>
    </source>
</evidence>